<evidence type="ECO:0000313" key="2">
    <source>
        <dbReference type="EMBL" id="BAD53180.1"/>
    </source>
</evidence>
<feature type="compositionally biased region" description="Polar residues" evidence="1">
    <location>
        <begin position="169"/>
        <end position="188"/>
    </location>
</feature>
<reference evidence="2" key="1">
    <citation type="journal article" date="2002" name="Nature">
        <title>The genome sequence and structure of rice chromosome 1.</title>
        <authorList>
            <person name="Sasaki T."/>
            <person name="Matsumoto T."/>
            <person name="Yamamoto K."/>
            <person name="Sakata K."/>
            <person name="Baba T."/>
            <person name="Katayose Y."/>
            <person name="Wu J."/>
            <person name="Niimura Y."/>
            <person name="Cheng Z."/>
            <person name="Nagamura Y."/>
            <person name="Antonio B.A."/>
            <person name="Kanamori H."/>
            <person name="Hosokawa S."/>
            <person name="Masukawa M."/>
            <person name="Arikawa K."/>
            <person name="Chiden Y."/>
            <person name="Hayashi M."/>
            <person name="Okamoto M."/>
            <person name="Ando T."/>
            <person name="Aoki H."/>
            <person name="Arita K."/>
            <person name="Hamada M."/>
            <person name="Harada C."/>
            <person name="Hijishita S."/>
            <person name="Honda M."/>
            <person name="Ichikawa Y."/>
            <person name="Idonuma A."/>
            <person name="Iijima M."/>
            <person name="Ikeda M."/>
            <person name="Ikeno M."/>
            <person name="Itoh S."/>
            <person name="Itoh T."/>
            <person name="Itoh Y."/>
            <person name="Itoh Y."/>
            <person name="Iwabuchi A."/>
            <person name="Kamiya K."/>
            <person name="Karasawa W."/>
            <person name="Katagiri S."/>
            <person name="Kikuta A."/>
            <person name="Kobayashi N."/>
            <person name="Kono I."/>
            <person name="Machita K."/>
            <person name="Maehara T."/>
            <person name="Mizuno H."/>
            <person name="Mizubayashi T."/>
            <person name="Mukai Y."/>
            <person name="Nagasaki H."/>
            <person name="Nakashima M."/>
            <person name="Nakama Y."/>
            <person name="Nakamichi Y."/>
            <person name="Nakamura M."/>
            <person name="Namiki N."/>
            <person name="Negishi M."/>
            <person name="Ohta I."/>
            <person name="Ono N."/>
            <person name="Saji S."/>
            <person name="Sakai K."/>
            <person name="Shibata M."/>
            <person name="Shimokawa T."/>
            <person name="Shomura A."/>
            <person name="Song J."/>
            <person name="Takazaki Y."/>
            <person name="Terasawa K."/>
            <person name="Tsuji K."/>
            <person name="Waki K."/>
            <person name="Yamagata H."/>
            <person name="Yamane H."/>
            <person name="Yoshiki S."/>
            <person name="Yoshihara R."/>
            <person name="Yukawa K."/>
            <person name="Zhong H."/>
            <person name="Iwama H."/>
            <person name="Endo T."/>
            <person name="Ito H."/>
            <person name="Hahn J.H."/>
            <person name="Kim H.I."/>
            <person name="Eun M.Y."/>
            <person name="Yano M."/>
            <person name="Jiang J."/>
            <person name="Gojobori T."/>
        </authorList>
    </citation>
    <scope>NUCLEOTIDE SEQUENCE [LARGE SCALE GENOMIC DNA]</scope>
</reference>
<organism evidence="2">
    <name type="scientific">Oryza sativa subsp. japonica</name>
    <name type="common">Rice</name>
    <dbReference type="NCBI Taxonomy" id="39947"/>
    <lineage>
        <taxon>Eukaryota</taxon>
        <taxon>Viridiplantae</taxon>
        <taxon>Streptophyta</taxon>
        <taxon>Embryophyta</taxon>
        <taxon>Tracheophyta</taxon>
        <taxon>Spermatophyta</taxon>
        <taxon>Magnoliopsida</taxon>
        <taxon>Liliopsida</taxon>
        <taxon>Poales</taxon>
        <taxon>Poaceae</taxon>
        <taxon>BOP clade</taxon>
        <taxon>Oryzoideae</taxon>
        <taxon>Oryzeae</taxon>
        <taxon>Oryzinae</taxon>
        <taxon>Oryza</taxon>
        <taxon>Oryza sativa</taxon>
    </lineage>
</organism>
<gene>
    <name evidence="2" type="primary">B1103C09.41</name>
</gene>
<protein>
    <submittedName>
        <fullName evidence="2">Uncharacterized protein</fullName>
    </submittedName>
</protein>
<feature type="region of interest" description="Disordered" evidence="1">
    <location>
        <begin position="153"/>
        <end position="271"/>
    </location>
</feature>
<dbReference type="EMBL" id="AP003333">
    <property type="protein sequence ID" value="BAD53180.1"/>
    <property type="molecule type" value="Genomic_DNA"/>
</dbReference>
<sequence length="417" mass="44866">MEEDRITLHKKKIQEEYLRKTDGKVIINHAVQKAAEINDLKLGARRPSSSLGLASSSPPSSYRPPARSLFPHRKVHFTSLLSPEPPTALRALKPPRHHRHLSAAVANSSRVAPPDADLRRHLLRLRKYLGYIGHWFLCAESRRKPLVTVHPRVAKPGHHSVSPIHHRNTISSTQSGRRLSPSPATSNLAVAAVRSAASGRTSADPPSSPKVAGAPLPPLKVSPSLGLPSSFAGRRRSRLTASSLPPPSSPEERRRSRPSVRASRPLPLVDVPRRRGAALHASAACPLDGQPPPPGPPRGATAASASTTCLGAGRRLPPPALRAGRRPLPLGRQGREEGEEEKEKEEKDARNYPHVLVHAHARSAITPGRRELSTTARRAVVVVCVSTVYLSWACGGGVGSARVAAAIDYKLVGEARN</sequence>
<feature type="compositionally biased region" description="Basic residues" evidence="1">
    <location>
        <begin position="153"/>
        <end position="168"/>
    </location>
</feature>
<feature type="region of interest" description="Disordered" evidence="1">
    <location>
        <begin position="283"/>
        <end position="349"/>
    </location>
</feature>
<evidence type="ECO:0000256" key="1">
    <source>
        <dbReference type="SAM" id="MobiDB-lite"/>
    </source>
</evidence>
<feature type="compositionally biased region" description="Low complexity" evidence="1">
    <location>
        <begin position="259"/>
        <end position="270"/>
    </location>
</feature>
<accession>Q5ZB66</accession>
<feature type="compositionally biased region" description="Low complexity" evidence="1">
    <location>
        <begin position="298"/>
        <end position="315"/>
    </location>
</feature>
<dbReference type="Proteomes" id="UP000817658">
    <property type="component" value="Chromosome 1"/>
</dbReference>
<name>Q5ZB66_ORYSJ</name>
<dbReference type="AlphaFoldDB" id="Q5ZB66"/>
<proteinExistence type="predicted"/>
<feature type="region of interest" description="Disordered" evidence="1">
    <location>
        <begin position="48"/>
        <end position="67"/>
    </location>
</feature>
<feature type="compositionally biased region" description="Low complexity" evidence="1">
    <location>
        <begin position="189"/>
        <end position="203"/>
    </location>
</feature>